<dbReference type="PRINTS" id="PR00033">
    <property type="entry name" value="HTHASNC"/>
</dbReference>
<dbReference type="InterPro" id="IPR019887">
    <property type="entry name" value="Tscrpt_reg_AsnC/Lrp_C"/>
</dbReference>
<evidence type="ECO:0000256" key="3">
    <source>
        <dbReference type="ARBA" id="ARBA00023163"/>
    </source>
</evidence>
<proteinExistence type="predicted"/>
<dbReference type="InterPro" id="IPR000485">
    <property type="entry name" value="AsnC-type_HTH_dom"/>
</dbReference>
<evidence type="ECO:0000259" key="5">
    <source>
        <dbReference type="PROSITE" id="PS50956"/>
    </source>
</evidence>
<gene>
    <name evidence="6" type="ORF">EES38_17515</name>
</gene>
<dbReference type="EMBL" id="RJVQ01000009">
    <property type="protein sequence ID" value="RQW61906.1"/>
    <property type="molecule type" value="Genomic_DNA"/>
</dbReference>
<dbReference type="GO" id="GO:0005829">
    <property type="term" value="C:cytosol"/>
    <property type="evidence" value="ECO:0007669"/>
    <property type="project" value="TreeGrafter"/>
</dbReference>
<organism evidence="6 7">
    <name type="scientific">Vibrio viridaestus</name>
    <dbReference type="NCBI Taxonomy" id="2487322"/>
    <lineage>
        <taxon>Bacteria</taxon>
        <taxon>Pseudomonadati</taxon>
        <taxon>Pseudomonadota</taxon>
        <taxon>Gammaproteobacteria</taxon>
        <taxon>Vibrionales</taxon>
        <taxon>Vibrionaceae</taxon>
        <taxon>Vibrio</taxon>
    </lineage>
</organism>
<dbReference type="InterPro" id="IPR019888">
    <property type="entry name" value="Tscrpt_reg_AsnC-like"/>
</dbReference>
<dbReference type="AlphaFoldDB" id="A0A3N9U1V1"/>
<dbReference type="RefSeq" id="WP_124938504.1">
    <property type="nucleotide sequence ID" value="NZ_RJVQ01000009.1"/>
</dbReference>
<dbReference type="GO" id="GO:0043200">
    <property type="term" value="P:response to amino acid"/>
    <property type="evidence" value="ECO:0007669"/>
    <property type="project" value="TreeGrafter"/>
</dbReference>
<dbReference type="Gene3D" id="3.30.70.920">
    <property type="match status" value="1"/>
</dbReference>
<accession>A0A3N9U1V1</accession>
<name>A0A3N9U1V1_9VIBR</name>
<dbReference type="GO" id="GO:0043565">
    <property type="term" value="F:sequence-specific DNA binding"/>
    <property type="evidence" value="ECO:0007669"/>
    <property type="project" value="InterPro"/>
</dbReference>
<evidence type="ECO:0000313" key="6">
    <source>
        <dbReference type="EMBL" id="RQW61906.1"/>
    </source>
</evidence>
<feature type="region of interest" description="Disordered" evidence="4">
    <location>
        <begin position="1"/>
        <end position="24"/>
    </location>
</feature>
<comment type="caution">
    <text evidence="6">The sequence shown here is derived from an EMBL/GenBank/DDBJ whole genome shotgun (WGS) entry which is preliminary data.</text>
</comment>
<keyword evidence="7" id="KW-1185">Reference proteome</keyword>
<dbReference type="SUPFAM" id="SSF46785">
    <property type="entry name" value="Winged helix' DNA-binding domain"/>
    <property type="match status" value="2"/>
</dbReference>
<evidence type="ECO:0000256" key="1">
    <source>
        <dbReference type="ARBA" id="ARBA00023015"/>
    </source>
</evidence>
<protein>
    <submittedName>
        <fullName evidence="6">Lrp/AsnC family transcriptional regulator</fullName>
    </submittedName>
</protein>
<keyword evidence="1" id="KW-0805">Transcription regulation</keyword>
<reference evidence="6 7" key="1">
    <citation type="submission" date="2018-11" db="EMBL/GenBank/DDBJ databases">
        <title>Vibrio LJC006 sp. nov., isolated from seawater during the bloom of the enteromorpha.</title>
        <authorList>
            <person name="Liang J."/>
        </authorList>
    </citation>
    <scope>NUCLEOTIDE SEQUENCE [LARGE SCALE GENOMIC DNA]</scope>
    <source>
        <strain evidence="6 7">LJC006</strain>
    </source>
</reference>
<dbReference type="PROSITE" id="PS50956">
    <property type="entry name" value="HTH_ASNC_2"/>
    <property type="match status" value="1"/>
</dbReference>
<dbReference type="InterPro" id="IPR036390">
    <property type="entry name" value="WH_DNA-bd_sf"/>
</dbReference>
<dbReference type="Pfam" id="PF01037">
    <property type="entry name" value="AsnC_trans_reg"/>
    <property type="match status" value="1"/>
</dbReference>
<dbReference type="SMART" id="SM00344">
    <property type="entry name" value="HTH_ASNC"/>
    <property type="match status" value="2"/>
</dbReference>
<keyword evidence="2" id="KW-0238">DNA-binding</keyword>
<evidence type="ECO:0000256" key="4">
    <source>
        <dbReference type="SAM" id="MobiDB-lite"/>
    </source>
</evidence>
<dbReference type="PANTHER" id="PTHR30154:SF34">
    <property type="entry name" value="TRANSCRIPTIONAL REGULATOR AZLB"/>
    <property type="match status" value="1"/>
</dbReference>
<dbReference type="Proteomes" id="UP000281112">
    <property type="component" value="Unassembled WGS sequence"/>
</dbReference>
<dbReference type="PANTHER" id="PTHR30154">
    <property type="entry name" value="LEUCINE-RESPONSIVE REGULATORY PROTEIN"/>
    <property type="match status" value="1"/>
</dbReference>
<sequence length="320" mass="36094">MKGNRHNDNQVVPRTEKSPEKIDEKDKTLVESLRVNARLSYAELGTSISLSADAVRARVERLINEGFIRLVTLVDPALVGKSTRISIGINVTGNPDEFARWANEQIEIIHLARTLGSFDFFGEMVSESDYTAHQFIVQKLRAAPGVTSVEVWPMLNINKWRQDTRSPSVSQQVLDQLSWSDEDFAIIRELTESPRIQFRELAERLDRPYGIVRRRTMALLEAGVIRSTIIINDLMFEHSCLAILLVKGDQNIRQTLIDMPEVSILSSSTGSRQFVGEVHVSSREELALLAQKLSQQQEGMIETELLLQVAVDKLPASFQL</sequence>
<dbReference type="InterPro" id="IPR036388">
    <property type="entry name" value="WH-like_DNA-bd_sf"/>
</dbReference>
<dbReference type="Pfam" id="PF13404">
    <property type="entry name" value="HTH_AsnC-type"/>
    <property type="match status" value="1"/>
</dbReference>
<evidence type="ECO:0000313" key="7">
    <source>
        <dbReference type="Proteomes" id="UP000281112"/>
    </source>
</evidence>
<dbReference type="OrthoDB" id="5476at2"/>
<keyword evidence="3" id="KW-0804">Transcription</keyword>
<dbReference type="Gene3D" id="1.10.10.10">
    <property type="entry name" value="Winged helix-like DNA-binding domain superfamily/Winged helix DNA-binding domain"/>
    <property type="match status" value="2"/>
</dbReference>
<evidence type="ECO:0000256" key="2">
    <source>
        <dbReference type="ARBA" id="ARBA00023125"/>
    </source>
</evidence>
<feature type="domain" description="HTH asnC-type" evidence="5">
    <location>
        <begin position="22"/>
        <end position="82"/>
    </location>
</feature>
<dbReference type="Pfam" id="PF13412">
    <property type="entry name" value="HTH_24"/>
    <property type="match status" value="1"/>
</dbReference>